<keyword evidence="3" id="KW-1185">Reference proteome</keyword>
<dbReference type="EMBL" id="FNZR01000003">
    <property type="protein sequence ID" value="SEL10164.1"/>
    <property type="molecule type" value="Genomic_DNA"/>
</dbReference>
<accession>A0A1H7MG82</accession>
<feature type="domain" description="DUF7674" evidence="1">
    <location>
        <begin position="26"/>
        <end position="108"/>
    </location>
</feature>
<dbReference type="InterPro" id="IPR056091">
    <property type="entry name" value="DUF7674"/>
</dbReference>
<evidence type="ECO:0000259" key="1">
    <source>
        <dbReference type="Pfam" id="PF24722"/>
    </source>
</evidence>
<dbReference type="RefSeq" id="WP_245747593.1">
    <property type="nucleotide sequence ID" value="NZ_FNZR01000003.1"/>
</dbReference>
<protein>
    <recommendedName>
        <fullName evidence="1">DUF7674 domain-containing protein</fullName>
    </recommendedName>
</protein>
<evidence type="ECO:0000313" key="2">
    <source>
        <dbReference type="EMBL" id="SEL10164.1"/>
    </source>
</evidence>
<dbReference type="Pfam" id="PF24722">
    <property type="entry name" value="DUF7674"/>
    <property type="match status" value="1"/>
</dbReference>
<proteinExistence type="predicted"/>
<dbReference type="STRING" id="332977.SAMN05421740_103501"/>
<reference evidence="3" key="1">
    <citation type="submission" date="2016-10" db="EMBL/GenBank/DDBJ databases">
        <authorList>
            <person name="Varghese N."/>
            <person name="Submissions S."/>
        </authorList>
    </citation>
    <scope>NUCLEOTIDE SEQUENCE [LARGE SCALE GENOMIC DNA]</scope>
    <source>
        <strain evidence="3">Jip14</strain>
    </source>
</reference>
<dbReference type="Proteomes" id="UP000198916">
    <property type="component" value="Unassembled WGS sequence"/>
</dbReference>
<organism evidence="2 3">
    <name type="scientific">Parapedobacter koreensis</name>
    <dbReference type="NCBI Taxonomy" id="332977"/>
    <lineage>
        <taxon>Bacteria</taxon>
        <taxon>Pseudomonadati</taxon>
        <taxon>Bacteroidota</taxon>
        <taxon>Sphingobacteriia</taxon>
        <taxon>Sphingobacteriales</taxon>
        <taxon>Sphingobacteriaceae</taxon>
        <taxon>Parapedobacter</taxon>
    </lineage>
</organism>
<sequence>MEIETKITRTLRQWIPAALTGRSPADDYEALREAANLFLRKIKGTDTERADALEVLKVVNLLYINGGLHDRNAIENEFLFLLAAEEAPGSLKAHVELLPRELRQAYLKTILEY</sequence>
<evidence type="ECO:0000313" key="3">
    <source>
        <dbReference type="Proteomes" id="UP000198916"/>
    </source>
</evidence>
<name>A0A1H7MG82_9SPHI</name>
<gene>
    <name evidence="2" type="ORF">SAMN05421740_103501</name>
</gene>
<dbReference type="AlphaFoldDB" id="A0A1H7MG82"/>